<evidence type="ECO:0000313" key="1">
    <source>
        <dbReference type="EMBL" id="RKS80275.1"/>
    </source>
</evidence>
<proteinExistence type="predicted"/>
<organism evidence="1 2">
    <name type="scientific">Motilibacter peucedani</name>
    <dbReference type="NCBI Taxonomy" id="598650"/>
    <lineage>
        <taxon>Bacteria</taxon>
        <taxon>Bacillati</taxon>
        <taxon>Actinomycetota</taxon>
        <taxon>Actinomycetes</taxon>
        <taxon>Motilibacterales</taxon>
        <taxon>Motilibacteraceae</taxon>
        <taxon>Motilibacter</taxon>
    </lineage>
</organism>
<comment type="caution">
    <text evidence="1">The sequence shown here is derived from an EMBL/GenBank/DDBJ whole genome shotgun (WGS) entry which is preliminary data.</text>
</comment>
<keyword evidence="2" id="KW-1185">Reference proteome</keyword>
<sequence length="371" mass="38999">MRSAPRSVVALIAVVLALVAGLLVPGPADALGPATGTETQLVALTVTPSRTSLVGAQLATVTVTAHLVDPDPGGVKTGTATVGADMGATCPCVALGETTAAPQFSPLRVVSLRLSSGTANDGVWQGTTFLGAGNAGRWTANRIIAGDLRTWGLMWSDWVDLDRMVPAEPQFVLQGRDWPVLSIRLPTRTVPVGTSYVVSGAASSSATHRPVPRLRLALKRGDCGSSDMGGGTFVRWVRTDAHGRWSASVRDADYGWCVRFGESPGAVNAASYAQATGVVVRARVTTSRTRVTTRLGKAFRLTGTYAPVNDGVQVDERVGRSWKFAADRIDTRAGRYTATVTPHRRGRLVYRVRAGGNVSVAAAVTIQVEVV</sequence>
<accession>A0A420XTW5</accession>
<gene>
    <name evidence="1" type="ORF">CLV35_0701</name>
</gene>
<dbReference type="Proteomes" id="UP000281955">
    <property type="component" value="Unassembled WGS sequence"/>
</dbReference>
<dbReference type="InParanoid" id="A0A420XTW5"/>
<name>A0A420XTW5_9ACTN</name>
<evidence type="ECO:0000313" key="2">
    <source>
        <dbReference type="Proteomes" id="UP000281955"/>
    </source>
</evidence>
<dbReference type="RefSeq" id="WP_121191984.1">
    <property type="nucleotide sequence ID" value="NZ_RBWV01000009.1"/>
</dbReference>
<protein>
    <submittedName>
        <fullName evidence="1">Uncharacterized protein</fullName>
    </submittedName>
</protein>
<dbReference type="EMBL" id="RBWV01000009">
    <property type="protein sequence ID" value="RKS80275.1"/>
    <property type="molecule type" value="Genomic_DNA"/>
</dbReference>
<reference evidence="1 2" key="1">
    <citation type="submission" date="2018-10" db="EMBL/GenBank/DDBJ databases">
        <title>Genomic Encyclopedia of Archaeal and Bacterial Type Strains, Phase II (KMG-II): from individual species to whole genera.</title>
        <authorList>
            <person name="Goeker M."/>
        </authorList>
    </citation>
    <scope>NUCLEOTIDE SEQUENCE [LARGE SCALE GENOMIC DNA]</scope>
    <source>
        <strain evidence="1 2">RP-AC37</strain>
    </source>
</reference>
<dbReference type="AlphaFoldDB" id="A0A420XTW5"/>